<dbReference type="PROSITE" id="PS50405">
    <property type="entry name" value="GST_CTER"/>
    <property type="match status" value="1"/>
</dbReference>
<dbReference type="HOGENOM" id="CLU_070658_0_0_6"/>
<dbReference type="GO" id="GO:0016034">
    <property type="term" value="F:maleylacetoacetate isomerase activity"/>
    <property type="evidence" value="ECO:0007669"/>
    <property type="project" value="TreeGrafter"/>
</dbReference>
<gene>
    <name evidence="3" type="ORF">MED297_14735</name>
</gene>
<dbReference type="PROSITE" id="PS50404">
    <property type="entry name" value="GST_NTER"/>
    <property type="match status" value="1"/>
</dbReference>
<reference evidence="3 4" key="1">
    <citation type="submission" date="2006-02" db="EMBL/GenBank/DDBJ databases">
        <authorList>
            <person name="Pinhassi J."/>
            <person name="Pedros-Alio C."/>
            <person name="Ferriera S."/>
            <person name="Johnson J."/>
            <person name="Kravitz S."/>
            <person name="Halpern A."/>
            <person name="Remington K."/>
            <person name="Beeson K."/>
            <person name="Tran B."/>
            <person name="Rogers Y.-H."/>
            <person name="Friedman R."/>
            <person name="Venter J.C."/>
        </authorList>
    </citation>
    <scope>NUCLEOTIDE SEQUENCE [LARGE SCALE GENOMIC DNA]</scope>
    <source>
        <strain evidence="3 4">MED297</strain>
    </source>
</reference>
<dbReference type="InterPro" id="IPR040079">
    <property type="entry name" value="Glutathione_S-Trfase"/>
</dbReference>
<dbReference type="OrthoDB" id="9799538at2"/>
<dbReference type="STRING" id="314283.MED297_14735"/>
<accession>A4BI61</accession>
<evidence type="ECO:0000259" key="2">
    <source>
        <dbReference type="PROSITE" id="PS50405"/>
    </source>
</evidence>
<sequence>MTRTLFTGNRNASSWAFRAWLALKEVNIAFREECIDIRRPQRWDNLQRIGRFSPPAAVPVLDDNGFIIWDSLAIMEYANDLSDGQLMPTDLQQRAKARAFVSWQHSTFARVCPALSFESTFYPNKKTLSWVEREDILEIYDLWESTISTFDGPYLIGHYSLADIMLLPSVLRFSSHLPVDHRHPGVRNWIEQLLNRPHVTEWLSEAYEQEPIYLPGYRDAG</sequence>
<dbReference type="SFLD" id="SFLDG00358">
    <property type="entry name" value="Main_(cytGST)"/>
    <property type="match status" value="1"/>
</dbReference>
<proteinExistence type="predicted"/>
<dbReference type="PANTHER" id="PTHR42673">
    <property type="entry name" value="MALEYLACETOACETATE ISOMERASE"/>
    <property type="match status" value="1"/>
</dbReference>
<dbReference type="GO" id="GO:0006749">
    <property type="term" value="P:glutathione metabolic process"/>
    <property type="evidence" value="ECO:0007669"/>
    <property type="project" value="TreeGrafter"/>
</dbReference>
<dbReference type="SUPFAM" id="SSF52833">
    <property type="entry name" value="Thioredoxin-like"/>
    <property type="match status" value="1"/>
</dbReference>
<dbReference type="InterPro" id="IPR004046">
    <property type="entry name" value="GST_C"/>
</dbReference>
<dbReference type="InterPro" id="IPR036282">
    <property type="entry name" value="Glutathione-S-Trfase_C_sf"/>
</dbReference>
<dbReference type="RefSeq" id="WP_008042982.1">
    <property type="nucleotide sequence ID" value="NZ_CH724149.1"/>
</dbReference>
<organism evidence="3 4">
    <name type="scientific">Reinekea blandensis MED297</name>
    <dbReference type="NCBI Taxonomy" id="314283"/>
    <lineage>
        <taxon>Bacteria</taxon>
        <taxon>Pseudomonadati</taxon>
        <taxon>Pseudomonadota</taxon>
        <taxon>Gammaproteobacteria</taxon>
        <taxon>Oceanospirillales</taxon>
        <taxon>Saccharospirillaceae</taxon>
        <taxon>Reinekea</taxon>
    </lineage>
</organism>
<keyword evidence="4" id="KW-1185">Reference proteome</keyword>
<dbReference type="InterPro" id="IPR036249">
    <property type="entry name" value="Thioredoxin-like_sf"/>
</dbReference>
<dbReference type="Gene3D" id="3.40.30.10">
    <property type="entry name" value="Glutaredoxin"/>
    <property type="match status" value="1"/>
</dbReference>
<dbReference type="PANTHER" id="PTHR42673:SF4">
    <property type="entry name" value="MALEYLACETOACETATE ISOMERASE"/>
    <property type="match status" value="1"/>
</dbReference>
<dbReference type="Pfam" id="PF14497">
    <property type="entry name" value="GST_C_3"/>
    <property type="match status" value="1"/>
</dbReference>
<dbReference type="SFLD" id="SFLDS00019">
    <property type="entry name" value="Glutathione_Transferase_(cytos"/>
    <property type="match status" value="1"/>
</dbReference>
<feature type="domain" description="GST N-terminal" evidence="1">
    <location>
        <begin position="1"/>
        <end position="86"/>
    </location>
</feature>
<dbReference type="EMBL" id="AAOE01000024">
    <property type="protein sequence ID" value="EAR08204.1"/>
    <property type="molecule type" value="Genomic_DNA"/>
</dbReference>
<dbReference type="GO" id="GO:0004364">
    <property type="term" value="F:glutathione transferase activity"/>
    <property type="evidence" value="ECO:0007669"/>
    <property type="project" value="TreeGrafter"/>
</dbReference>
<dbReference type="GO" id="GO:0006559">
    <property type="term" value="P:L-phenylalanine catabolic process"/>
    <property type="evidence" value="ECO:0007669"/>
    <property type="project" value="TreeGrafter"/>
</dbReference>
<evidence type="ECO:0000313" key="4">
    <source>
        <dbReference type="Proteomes" id="UP000005953"/>
    </source>
</evidence>
<name>A4BI61_9GAMM</name>
<dbReference type="Gene3D" id="1.20.1050.10">
    <property type="match status" value="1"/>
</dbReference>
<dbReference type="SUPFAM" id="SSF47616">
    <property type="entry name" value="GST C-terminal domain-like"/>
    <property type="match status" value="1"/>
</dbReference>
<evidence type="ECO:0000259" key="1">
    <source>
        <dbReference type="PROSITE" id="PS50404"/>
    </source>
</evidence>
<feature type="domain" description="GST C-terminal" evidence="2">
    <location>
        <begin position="90"/>
        <end position="213"/>
    </location>
</feature>
<dbReference type="InterPro" id="IPR010987">
    <property type="entry name" value="Glutathione-S-Trfase_C-like"/>
</dbReference>
<dbReference type="Pfam" id="PF13409">
    <property type="entry name" value="GST_N_2"/>
    <property type="match status" value="1"/>
</dbReference>
<protein>
    <submittedName>
        <fullName evidence="3">Glutathione S-transferase family protein</fullName>
    </submittedName>
</protein>
<dbReference type="InterPro" id="IPR004045">
    <property type="entry name" value="Glutathione_S-Trfase_N"/>
</dbReference>
<dbReference type="Proteomes" id="UP000005953">
    <property type="component" value="Unassembled WGS sequence"/>
</dbReference>
<evidence type="ECO:0000313" key="3">
    <source>
        <dbReference type="EMBL" id="EAR08204.1"/>
    </source>
</evidence>
<comment type="caution">
    <text evidence="3">The sequence shown here is derived from an EMBL/GenBank/DDBJ whole genome shotgun (WGS) entry which is preliminary data.</text>
</comment>
<keyword evidence="3" id="KW-0808">Transferase</keyword>
<dbReference type="AlphaFoldDB" id="A4BI61"/>